<keyword evidence="2" id="KW-1185">Reference proteome</keyword>
<dbReference type="Proteomes" id="UP000541535">
    <property type="component" value="Unassembled WGS sequence"/>
</dbReference>
<proteinExistence type="predicted"/>
<protein>
    <submittedName>
        <fullName evidence="1">Uncharacterized protein</fullName>
    </submittedName>
</protein>
<accession>A0A7W5B9P9</accession>
<sequence>MTTVPKEINAAAIKNSPAEKVTPMMQQYHSATFF</sequence>
<dbReference type="EMBL" id="JACHXD010000004">
    <property type="protein sequence ID" value="MBB3119013.1"/>
    <property type="molecule type" value="Genomic_DNA"/>
</dbReference>
<name>A0A7W5B9P9_9BURK</name>
<evidence type="ECO:0000313" key="2">
    <source>
        <dbReference type="Proteomes" id="UP000541535"/>
    </source>
</evidence>
<evidence type="ECO:0000313" key="1">
    <source>
        <dbReference type="EMBL" id="MBB3119013.1"/>
    </source>
</evidence>
<reference evidence="1 2" key="1">
    <citation type="submission" date="2020-08" db="EMBL/GenBank/DDBJ databases">
        <title>Genomic Encyclopedia of Type Strains, Phase III (KMG-III): the genomes of soil and plant-associated and newly described type strains.</title>
        <authorList>
            <person name="Whitman W."/>
        </authorList>
    </citation>
    <scope>NUCLEOTIDE SEQUENCE [LARGE SCALE GENOMIC DNA]</scope>
    <source>
        <strain evidence="1 2">CECT 8897</strain>
    </source>
</reference>
<dbReference type="AlphaFoldDB" id="A0A7W5B9P9"/>
<organism evidence="1 2">
    <name type="scientific">Pseudoduganella violacea</name>
    <dbReference type="NCBI Taxonomy" id="1715466"/>
    <lineage>
        <taxon>Bacteria</taxon>
        <taxon>Pseudomonadati</taxon>
        <taxon>Pseudomonadota</taxon>
        <taxon>Betaproteobacteria</taxon>
        <taxon>Burkholderiales</taxon>
        <taxon>Oxalobacteraceae</taxon>
        <taxon>Telluria group</taxon>
        <taxon>Pseudoduganella</taxon>
    </lineage>
</organism>
<comment type="caution">
    <text evidence="1">The sequence shown here is derived from an EMBL/GenBank/DDBJ whole genome shotgun (WGS) entry which is preliminary data.</text>
</comment>
<gene>
    <name evidence="1" type="ORF">FHS03_002058</name>
</gene>